<name>A0A3M7RR72_BRAPC</name>
<reference evidence="1 2" key="1">
    <citation type="journal article" date="2018" name="Sci. Rep.">
        <title>Genomic signatures of local adaptation to the degree of environmental predictability in rotifers.</title>
        <authorList>
            <person name="Franch-Gras L."/>
            <person name="Hahn C."/>
            <person name="Garcia-Roger E.M."/>
            <person name="Carmona M.J."/>
            <person name="Serra M."/>
            <person name="Gomez A."/>
        </authorList>
    </citation>
    <scope>NUCLEOTIDE SEQUENCE [LARGE SCALE GENOMIC DNA]</scope>
    <source>
        <strain evidence="1">HYR1</strain>
    </source>
</reference>
<evidence type="ECO:0000313" key="1">
    <source>
        <dbReference type="EMBL" id="RNA26054.1"/>
    </source>
</evidence>
<keyword evidence="2" id="KW-1185">Reference proteome</keyword>
<comment type="caution">
    <text evidence="1">The sequence shown here is derived from an EMBL/GenBank/DDBJ whole genome shotgun (WGS) entry which is preliminary data.</text>
</comment>
<protein>
    <submittedName>
        <fullName evidence="1">Uncharacterized protein</fullName>
    </submittedName>
</protein>
<accession>A0A3M7RR72</accession>
<dbReference type="Proteomes" id="UP000276133">
    <property type="component" value="Unassembled WGS sequence"/>
</dbReference>
<dbReference type="EMBL" id="REGN01002809">
    <property type="protein sequence ID" value="RNA26054.1"/>
    <property type="molecule type" value="Genomic_DNA"/>
</dbReference>
<evidence type="ECO:0000313" key="2">
    <source>
        <dbReference type="Proteomes" id="UP000276133"/>
    </source>
</evidence>
<gene>
    <name evidence="1" type="ORF">BpHYR1_030318</name>
</gene>
<organism evidence="1 2">
    <name type="scientific">Brachionus plicatilis</name>
    <name type="common">Marine rotifer</name>
    <name type="synonym">Brachionus muelleri</name>
    <dbReference type="NCBI Taxonomy" id="10195"/>
    <lineage>
        <taxon>Eukaryota</taxon>
        <taxon>Metazoa</taxon>
        <taxon>Spiralia</taxon>
        <taxon>Gnathifera</taxon>
        <taxon>Rotifera</taxon>
        <taxon>Eurotatoria</taxon>
        <taxon>Monogononta</taxon>
        <taxon>Pseudotrocha</taxon>
        <taxon>Ploima</taxon>
        <taxon>Brachionidae</taxon>
        <taxon>Brachionus</taxon>
    </lineage>
</organism>
<sequence>MWQNSLMLIKVIQESFLSNFKPQNNYSAGNWFVTSCHLISNLTDNSSYQLISEINHAISEYIQTVICSKKKSFEIKKVIEKD</sequence>
<dbReference type="AlphaFoldDB" id="A0A3M7RR72"/>
<proteinExistence type="predicted"/>